<feature type="transmembrane region" description="Helical" evidence="1">
    <location>
        <begin position="7"/>
        <end position="26"/>
    </location>
</feature>
<feature type="transmembrane region" description="Helical" evidence="1">
    <location>
        <begin position="126"/>
        <end position="147"/>
    </location>
</feature>
<comment type="caution">
    <text evidence="2">The sequence shown here is derived from an EMBL/GenBank/DDBJ whole genome shotgun (WGS) entry which is preliminary data.</text>
</comment>
<feature type="transmembrane region" description="Helical" evidence="1">
    <location>
        <begin position="79"/>
        <end position="106"/>
    </location>
</feature>
<keyword evidence="3" id="KW-1185">Reference proteome</keyword>
<evidence type="ECO:0000313" key="2">
    <source>
        <dbReference type="EMBL" id="MDR7364548.1"/>
    </source>
</evidence>
<dbReference type="Proteomes" id="UP001183648">
    <property type="component" value="Unassembled WGS sequence"/>
</dbReference>
<keyword evidence="1" id="KW-0472">Membrane</keyword>
<name>A0ABU2C1L0_9ACTN</name>
<keyword evidence="1" id="KW-1133">Transmembrane helix</keyword>
<dbReference type="EMBL" id="JAVDYG010000001">
    <property type="protein sequence ID" value="MDR7364548.1"/>
    <property type="molecule type" value="Genomic_DNA"/>
</dbReference>
<accession>A0ABU2C1L0</accession>
<organism evidence="2 3">
    <name type="scientific">Nocardioides marmoribigeumensis</name>
    <dbReference type="NCBI Taxonomy" id="433649"/>
    <lineage>
        <taxon>Bacteria</taxon>
        <taxon>Bacillati</taxon>
        <taxon>Actinomycetota</taxon>
        <taxon>Actinomycetes</taxon>
        <taxon>Propionibacteriales</taxon>
        <taxon>Nocardioidaceae</taxon>
        <taxon>Nocardioides</taxon>
    </lineage>
</organism>
<proteinExistence type="predicted"/>
<feature type="transmembrane region" description="Helical" evidence="1">
    <location>
        <begin position="46"/>
        <end position="67"/>
    </location>
</feature>
<evidence type="ECO:0000256" key="1">
    <source>
        <dbReference type="SAM" id="Phobius"/>
    </source>
</evidence>
<evidence type="ECO:0008006" key="4">
    <source>
        <dbReference type="Google" id="ProtNLM"/>
    </source>
</evidence>
<feature type="transmembrane region" description="Helical" evidence="1">
    <location>
        <begin position="159"/>
        <end position="186"/>
    </location>
</feature>
<evidence type="ECO:0000313" key="3">
    <source>
        <dbReference type="Proteomes" id="UP001183648"/>
    </source>
</evidence>
<reference evidence="2 3" key="1">
    <citation type="submission" date="2023-07" db="EMBL/GenBank/DDBJ databases">
        <title>Sequencing the genomes of 1000 actinobacteria strains.</title>
        <authorList>
            <person name="Klenk H.-P."/>
        </authorList>
    </citation>
    <scope>NUCLEOTIDE SEQUENCE [LARGE SCALE GENOMIC DNA]</scope>
    <source>
        <strain evidence="2 3">DSM 19426</strain>
    </source>
</reference>
<gene>
    <name evidence="2" type="ORF">J2S63_004101</name>
</gene>
<keyword evidence="1" id="KW-0812">Transmembrane</keyword>
<dbReference type="RefSeq" id="WP_310306301.1">
    <property type="nucleotide sequence ID" value="NZ_BAAAPS010000006.1"/>
</dbReference>
<sequence>MHPTKSAGLALIGYGLLTFVAFGWNAPGGEYDEQTVTRFISSGHMWAAFGWAYLGILGTLCLLVFGLRIRDEVGASRDLVTGLTTIGTATSLVGWFVTGGLAVSAAEGGGPVRDDLAHSVVYTLSEIGNLLAVCSPALCAGIVAIVLARTGRMPRGLGLVSVVAGVCGILAPFYFTYFVFLLWTLVAGTSLAVSRRPAALQRVDQVVAA</sequence>
<protein>
    <recommendedName>
        <fullName evidence="4">DUF4386 family protein</fullName>
    </recommendedName>
</protein>